<keyword evidence="1" id="KW-0472">Membrane</keyword>
<organism evidence="2 3">
    <name type="scientific">Pocillopora damicornis</name>
    <name type="common">Cauliflower coral</name>
    <name type="synonym">Millepora damicornis</name>
    <dbReference type="NCBI Taxonomy" id="46731"/>
    <lineage>
        <taxon>Eukaryota</taxon>
        <taxon>Metazoa</taxon>
        <taxon>Cnidaria</taxon>
        <taxon>Anthozoa</taxon>
        <taxon>Hexacorallia</taxon>
        <taxon>Scleractinia</taxon>
        <taxon>Astrocoeniina</taxon>
        <taxon>Pocilloporidae</taxon>
        <taxon>Pocillopora</taxon>
    </lineage>
</organism>
<name>A0A3M6TMV8_POCDA</name>
<dbReference type="EMBL" id="RCHS01003326">
    <property type="protein sequence ID" value="RMX42651.1"/>
    <property type="molecule type" value="Genomic_DNA"/>
</dbReference>
<feature type="transmembrane region" description="Helical" evidence="1">
    <location>
        <begin position="20"/>
        <end position="44"/>
    </location>
</feature>
<dbReference type="Proteomes" id="UP000275408">
    <property type="component" value="Unassembled WGS sequence"/>
</dbReference>
<protein>
    <submittedName>
        <fullName evidence="2">Uncharacterized protein</fullName>
    </submittedName>
</protein>
<proteinExistence type="predicted"/>
<evidence type="ECO:0000313" key="3">
    <source>
        <dbReference type="Proteomes" id="UP000275408"/>
    </source>
</evidence>
<feature type="non-terminal residue" evidence="2">
    <location>
        <position position="126"/>
    </location>
</feature>
<evidence type="ECO:0000313" key="2">
    <source>
        <dbReference type="EMBL" id="RMX42651.1"/>
    </source>
</evidence>
<accession>A0A3M6TMV8</accession>
<dbReference type="AlphaFoldDB" id="A0A3M6TMV8"/>
<keyword evidence="3" id="KW-1185">Reference proteome</keyword>
<sequence>MLVNDSLLQISQMISHSNLIVLLVVFSFPFIQGVLLVKASYYAVDYVNNYFIGRALSAPDTRNFAEFKFLHRIKTTNVKRFKWPNHDDIDCVHSSCKFYGPLNLRGHAPFEIVDIKSLEAVFKLVS</sequence>
<evidence type="ECO:0000256" key="1">
    <source>
        <dbReference type="SAM" id="Phobius"/>
    </source>
</evidence>
<comment type="caution">
    <text evidence="2">The sequence shown here is derived from an EMBL/GenBank/DDBJ whole genome shotgun (WGS) entry which is preliminary data.</text>
</comment>
<keyword evidence="1" id="KW-0812">Transmembrane</keyword>
<reference evidence="2 3" key="1">
    <citation type="journal article" date="2018" name="Sci. Rep.">
        <title>Comparative analysis of the Pocillopora damicornis genome highlights role of immune system in coral evolution.</title>
        <authorList>
            <person name="Cunning R."/>
            <person name="Bay R.A."/>
            <person name="Gillette P."/>
            <person name="Baker A.C."/>
            <person name="Traylor-Knowles N."/>
        </authorList>
    </citation>
    <scope>NUCLEOTIDE SEQUENCE [LARGE SCALE GENOMIC DNA]</scope>
    <source>
        <strain evidence="2">RSMAS</strain>
        <tissue evidence="2">Whole animal</tissue>
    </source>
</reference>
<keyword evidence="1" id="KW-1133">Transmembrane helix</keyword>
<gene>
    <name evidence="2" type="ORF">pdam_00010260</name>
</gene>